<evidence type="ECO:0000256" key="1">
    <source>
        <dbReference type="SAM" id="Phobius"/>
    </source>
</evidence>
<keyword evidence="1" id="KW-1133">Transmembrane helix</keyword>
<evidence type="ECO:0000313" key="3">
    <source>
        <dbReference type="Proteomes" id="UP000182660"/>
    </source>
</evidence>
<dbReference type="Pfam" id="PF08592">
    <property type="entry name" value="Anthrone_oxy"/>
    <property type="match status" value="1"/>
</dbReference>
<dbReference type="GeneID" id="61295044"/>
<evidence type="ECO:0008006" key="4">
    <source>
        <dbReference type="Google" id="ProtNLM"/>
    </source>
</evidence>
<keyword evidence="1" id="KW-0472">Membrane</keyword>
<dbReference type="EMBL" id="FPLJ01000132">
    <property type="protein sequence ID" value="SGZ02692.1"/>
    <property type="molecule type" value="Genomic_DNA"/>
</dbReference>
<protein>
    <recommendedName>
        <fullName evidence="4">DUF1772 domain-containing protein</fullName>
    </recommendedName>
</protein>
<evidence type="ECO:0000313" key="2">
    <source>
        <dbReference type="EMBL" id="SGZ02692.1"/>
    </source>
</evidence>
<organism evidence="2 3">
    <name type="scientific">Moritella viscosa</name>
    <dbReference type="NCBI Taxonomy" id="80854"/>
    <lineage>
        <taxon>Bacteria</taxon>
        <taxon>Pseudomonadati</taxon>
        <taxon>Pseudomonadota</taxon>
        <taxon>Gammaproteobacteria</taxon>
        <taxon>Alteromonadales</taxon>
        <taxon>Moritellaceae</taxon>
        <taxon>Moritella</taxon>
    </lineage>
</organism>
<keyword evidence="3" id="KW-1185">Reference proteome</keyword>
<proteinExistence type="predicted"/>
<dbReference type="InterPro" id="IPR013901">
    <property type="entry name" value="Anthrone_oxy"/>
</dbReference>
<feature type="transmembrane region" description="Helical" evidence="1">
    <location>
        <begin position="140"/>
        <end position="159"/>
    </location>
</feature>
<feature type="transmembrane region" description="Helical" evidence="1">
    <location>
        <begin position="86"/>
        <end position="106"/>
    </location>
</feature>
<name>A0ABY1HJD9_9GAMM</name>
<sequence length="164" mass="18465">MKFNLIENISIATATIALGIMAGFFWTYTFNVNLAMLNVDGKTYAEVQSLFNENVRHFMFFAFFFGAGAISFLAAAINYRHIGHISFWLISIAALIYILGIIVFTAKVNLPLNYYTESWNPSDLPVDWEMVRDSWNQANTIRVATSFTAFVLGVCALCVRCSTK</sequence>
<keyword evidence="1" id="KW-0812">Transmembrane</keyword>
<reference evidence="2 3" key="1">
    <citation type="submission" date="2016-11" db="EMBL/GenBank/DDBJ databases">
        <authorList>
            <person name="Klemetsen T."/>
        </authorList>
    </citation>
    <scope>NUCLEOTIDE SEQUENCE [LARGE SCALE GENOMIC DNA]</scope>
    <source>
        <strain evidence="2">MT 2528</strain>
    </source>
</reference>
<gene>
    <name evidence="2" type="ORF">MT2528_4452</name>
</gene>
<dbReference type="Proteomes" id="UP000182660">
    <property type="component" value="Unassembled WGS sequence"/>
</dbReference>
<dbReference type="RefSeq" id="WP_075471396.1">
    <property type="nucleotide sequence ID" value="NZ_CAWQZC010000054.1"/>
</dbReference>
<accession>A0ABY1HJD9</accession>
<comment type="caution">
    <text evidence="2">The sequence shown here is derived from an EMBL/GenBank/DDBJ whole genome shotgun (WGS) entry which is preliminary data.</text>
</comment>
<feature type="transmembrane region" description="Helical" evidence="1">
    <location>
        <begin position="58"/>
        <end position="79"/>
    </location>
</feature>
<feature type="transmembrane region" description="Helical" evidence="1">
    <location>
        <begin position="9"/>
        <end position="28"/>
    </location>
</feature>